<dbReference type="SUPFAM" id="SSF49313">
    <property type="entry name" value="Cadherin-like"/>
    <property type="match status" value="2"/>
</dbReference>
<protein>
    <recommendedName>
        <fullName evidence="4">Cadherin domain-containing protein</fullName>
    </recommendedName>
</protein>
<dbReference type="OrthoDB" id="6098412at2759"/>
<dbReference type="GO" id="GO:0005886">
    <property type="term" value="C:plasma membrane"/>
    <property type="evidence" value="ECO:0007669"/>
    <property type="project" value="UniProtKB-SubCell"/>
</dbReference>
<dbReference type="EMBL" id="CACVKT020002094">
    <property type="protein sequence ID" value="CAC5374927.1"/>
    <property type="molecule type" value="Genomic_DNA"/>
</dbReference>
<evidence type="ECO:0000259" key="4">
    <source>
        <dbReference type="PROSITE" id="PS50268"/>
    </source>
</evidence>
<dbReference type="GO" id="GO:0007156">
    <property type="term" value="P:homophilic cell adhesion via plasma membrane adhesion molecules"/>
    <property type="evidence" value="ECO:0007669"/>
    <property type="project" value="InterPro"/>
</dbReference>
<keyword evidence="3" id="KW-0106">Calcium</keyword>
<evidence type="ECO:0000256" key="3">
    <source>
        <dbReference type="PROSITE-ProRule" id="PRU00043"/>
    </source>
</evidence>
<dbReference type="PANTHER" id="PTHR24026">
    <property type="entry name" value="FAT ATYPICAL CADHERIN-RELATED"/>
    <property type="match status" value="1"/>
</dbReference>
<name>A0A6J8AWJ6_MYTCO</name>
<keyword evidence="2" id="KW-1133">Transmembrane helix</keyword>
<evidence type="ECO:0000313" key="5">
    <source>
        <dbReference type="EMBL" id="CAC5374927.1"/>
    </source>
</evidence>
<keyword evidence="2" id="KW-0472">Membrane</keyword>
<evidence type="ECO:0000256" key="1">
    <source>
        <dbReference type="ARBA" id="ARBA00022692"/>
    </source>
</evidence>
<feature type="domain" description="Cadherin" evidence="4">
    <location>
        <begin position="154"/>
        <end position="267"/>
    </location>
</feature>
<keyword evidence="6" id="KW-1185">Reference proteome</keyword>
<dbReference type="InterPro" id="IPR002126">
    <property type="entry name" value="Cadherin-like_dom"/>
</dbReference>
<sequence length="337" mass="36905">MLVRSKHDNLYIKPRIKKHGVYLTAMPNLDFDTTPMYSLVVECTDGVSTTQETYTVNIDKIKSPTISNLYTMPNLDFDTTPMYSLVVECTDGVSTTQETYTVNIDKIKSPTISNLYTGLVSSSTTASIDYDTLPFSSCTADITVLDGSSSDTKTLTINIANVFEAPSFAKSIYSLSGTESEAGTSFGTPKYDVTDQDGDSVTFGLDCPTLNINTSTGEVTLSVNYDRDDVSVASSVTCDLTVTDGTMTSTATLQVIIYAINDNTPQFSQNSYEFHVSPYGTVGTIVGTITASDADIDYDYAPRHRGQRRRPIHKATVHQWSAWKNKHEMNVGPQWST</sequence>
<dbReference type="CDD" id="cd11304">
    <property type="entry name" value="Cadherin_repeat"/>
    <property type="match status" value="1"/>
</dbReference>
<dbReference type="GO" id="GO:0005509">
    <property type="term" value="F:calcium ion binding"/>
    <property type="evidence" value="ECO:0007669"/>
    <property type="project" value="UniProtKB-UniRule"/>
</dbReference>
<dbReference type="PROSITE" id="PS50268">
    <property type="entry name" value="CADHERIN_2"/>
    <property type="match status" value="1"/>
</dbReference>
<accession>A0A6J8AWJ6</accession>
<keyword evidence="1" id="KW-0812">Transmembrane</keyword>
<evidence type="ECO:0000256" key="2">
    <source>
        <dbReference type="ARBA" id="ARBA00022989"/>
    </source>
</evidence>
<dbReference type="SMART" id="SM00112">
    <property type="entry name" value="CA"/>
    <property type="match status" value="1"/>
</dbReference>
<dbReference type="Proteomes" id="UP000507470">
    <property type="component" value="Unassembled WGS sequence"/>
</dbReference>
<dbReference type="PANTHER" id="PTHR24026:SF126">
    <property type="entry name" value="PROTOCADHERIN FAT 4"/>
    <property type="match status" value="1"/>
</dbReference>
<dbReference type="Gene3D" id="2.60.40.60">
    <property type="entry name" value="Cadherins"/>
    <property type="match status" value="2"/>
</dbReference>
<reference evidence="5 6" key="1">
    <citation type="submission" date="2020-06" db="EMBL/GenBank/DDBJ databases">
        <authorList>
            <person name="Li R."/>
            <person name="Bekaert M."/>
        </authorList>
    </citation>
    <scope>NUCLEOTIDE SEQUENCE [LARGE SCALE GENOMIC DNA]</scope>
    <source>
        <strain evidence="6">wild</strain>
    </source>
</reference>
<proteinExistence type="predicted"/>
<evidence type="ECO:0000313" key="6">
    <source>
        <dbReference type="Proteomes" id="UP000507470"/>
    </source>
</evidence>
<gene>
    <name evidence="5" type="ORF">MCOR_12139</name>
</gene>
<dbReference type="InterPro" id="IPR015919">
    <property type="entry name" value="Cadherin-like_sf"/>
</dbReference>
<dbReference type="AlphaFoldDB" id="A0A6J8AWJ6"/>
<organism evidence="5 6">
    <name type="scientific">Mytilus coruscus</name>
    <name type="common">Sea mussel</name>
    <dbReference type="NCBI Taxonomy" id="42192"/>
    <lineage>
        <taxon>Eukaryota</taxon>
        <taxon>Metazoa</taxon>
        <taxon>Spiralia</taxon>
        <taxon>Lophotrochozoa</taxon>
        <taxon>Mollusca</taxon>
        <taxon>Bivalvia</taxon>
        <taxon>Autobranchia</taxon>
        <taxon>Pteriomorphia</taxon>
        <taxon>Mytilida</taxon>
        <taxon>Mytiloidea</taxon>
        <taxon>Mytilidae</taxon>
        <taxon>Mytilinae</taxon>
        <taxon>Mytilus</taxon>
    </lineage>
</organism>
<dbReference type="PRINTS" id="PR00205">
    <property type="entry name" value="CADHERIN"/>
</dbReference>